<evidence type="ECO:0000256" key="5">
    <source>
        <dbReference type="ARBA" id="ARBA00022833"/>
    </source>
</evidence>
<gene>
    <name evidence="12" type="ORF">A9F13_01g02992</name>
</gene>
<comment type="subcellular location">
    <subcellularLocation>
        <location evidence="1">Nucleus</location>
    </subcellularLocation>
</comment>
<feature type="domain" description="GATA-type" evidence="11">
    <location>
        <begin position="123"/>
        <end position="179"/>
    </location>
</feature>
<feature type="compositionally biased region" description="Basic residues" evidence="10">
    <location>
        <begin position="279"/>
        <end position="292"/>
    </location>
</feature>
<dbReference type="GO" id="GO:0006879">
    <property type="term" value="P:intracellular iron ion homeostasis"/>
    <property type="evidence" value="ECO:0007669"/>
    <property type="project" value="UniProtKB-ARBA"/>
</dbReference>
<feature type="compositionally biased region" description="Pro residues" evidence="10">
    <location>
        <begin position="337"/>
        <end position="347"/>
    </location>
</feature>
<dbReference type="GO" id="GO:0000978">
    <property type="term" value="F:RNA polymerase II cis-regulatory region sequence-specific DNA binding"/>
    <property type="evidence" value="ECO:0007669"/>
    <property type="project" value="TreeGrafter"/>
</dbReference>
<reference evidence="12 13" key="1">
    <citation type="submission" date="2017-04" db="EMBL/GenBank/DDBJ databases">
        <title>Draft genome of the yeast Clavispora lusitaniae type strain CBS 6936.</title>
        <authorList>
            <person name="Durrens P."/>
            <person name="Klopp C."/>
            <person name="Biteau N."/>
            <person name="Fitton-Ouhabi V."/>
            <person name="Dementhon K."/>
            <person name="Accoceberry I."/>
            <person name="Sherman D.J."/>
            <person name="Noel T."/>
        </authorList>
    </citation>
    <scope>NUCLEOTIDE SEQUENCE [LARGE SCALE GENOMIC DNA]</scope>
    <source>
        <strain evidence="12 13">CBS 6936</strain>
    </source>
</reference>
<feature type="compositionally biased region" description="Low complexity" evidence="10">
    <location>
        <begin position="306"/>
        <end position="323"/>
    </location>
</feature>
<dbReference type="GO" id="GO:0005634">
    <property type="term" value="C:nucleus"/>
    <property type="evidence" value="ECO:0007669"/>
    <property type="project" value="UniProtKB-SubCell"/>
</dbReference>
<protein>
    <submittedName>
        <fullName evidence="12">Siderophore biosynthesis regulatory protein</fullName>
    </submittedName>
</protein>
<accession>A0AA91Q4E2</accession>
<evidence type="ECO:0000259" key="11">
    <source>
        <dbReference type="PROSITE" id="PS50114"/>
    </source>
</evidence>
<dbReference type="SUPFAM" id="SSF57716">
    <property type="entry name" value="Glucocorticoid receptor-like (DNA-binding domain)"/>
    <property type="match status" value="2"/>
</dbReference>
<dbReference type="FunFam" id="3.30.50.10:FF:000007">
    <property type="entry name" value="Nitrogen regulatory AreA, N-terminal"/>
    <property type="match status" value="1"/>
</dbReference>
<evidence type="ECO:0000256" key="10">
    <source>
        <dbReference type="SAM" id="MobiDB-lite"/>
    </source>
</evidence>
<evidence type="ECO:0000256" key="6">
    <source>
        <dbReference type="ARBA" id="ARBA00023015"/>
    </source>
</evidence>
<dbReference type="PROSITE" id="PS00344">
    <property type="entry name" value="GATA_ZN_FINGER_1"/>
    <property type="match status" value="2"/>
</dbReference>
<keyword evidence="6" id="KW-0805">Transcription regulation</keyword>
<evidence type="ECO:0000256" key="7">
    <source>
        <dbReference type="ARBA" id="ARBA00023163"/>
    </source>
</evidence>
<evidence type="ECO:0000256" key="1">
    <source>
        <dbReference type="ARBA" id="ARBA00004123"/>
    </source>
</evidence>
<dbReference type="Gene3D" id="3.30.50.10">
    <property type="entry name" value="Erythroid Transcription Factor GATA-1, subunit A"/>
    <property type="match status" value="2"/>
</dbReference>
<dbReference type="CDD" id="cd00202">
    <property type="entry name" value="ZnF_GATA"/>
    <property type="match status" value="2"/>
</dbReference>
<dbReference type="GO" id="GO:0045944">
    <property type="term" value="P:positive regulation of transcription by RNA polymerase II"/>
    <property type="evidence" value="ECO:0007669"/>
    <property type="project" value="TreeGrafter"/>
</dbReference>
<evidence type="ECO:0000256" key="9">
    <source>
        <dbReference type="PROSITE-ProRule" id="PRU00094"/>
    </source>
</evidence>
<dbReference type="PANTHER" id="PTHR10071:SF281">
    <property type="entry name" value="BOX A-BINDING FACTOR-RELATED"/>
    <property type="match status" value="1"/>
</dbReference>
<dbReference type="PRINTS" id="PR00619">
    <property type="entry name" value="GATAZNFINGER"/>
</dbReference>
<feature type="compositionally biased region" description="Polar residues" evidence="10">
    <location>
        <begin position="110"/>
        <end position="137"/>
    </location>
</feature>
<keyword evidence="8" id="KW-0539">Nucleus</keyword>
<evidence type="ECO:0000256" key="8">
    <source>
        <dbReference type="ARBA" id="ARBA00023242"/>
    </source>
</evidence>
<proteinExistence type="predicted"/>
<sequence length="473" mass="51551">MPSTPDSLLSKVQTPLATDSSATPAKSPKKEDQHEKLSLSPSLKVEQNHTGKDTEQGDIESRNEKNNSNGTQGPVQGQSLDKSENNHQEQVHDQNKNSTQSHKVDENLKEQTQQKPDSRSVSPKASQQCSNCGTTKTPLWRRAPDGTLICNACGLYLRSNNHHRPVNLKRSPNTVPIHKEQEGSCKGDGRCNGTGGAVACKGCPAFNNRVVIKNEDKSRPKSSSPKEGESPKEDENLAIACFNCSSTITPLWRRDDAGNTICNACGLYYRLHGSHRPIKMKRNTIKRRKRNLNVRSDTEAKSEGKSSPSPSSSVSTSSLPATSCFPPYSGSGRVPNGPGPLPGPPPRLFQPMYYVQPTAQFAPHVGQQTVQFNQHPQRNVLPGQNSPSLQNELPIPTQLPPVQPYVPHVQQSPEAYTSSARGTAIKLPSINVTPIKETDGSSDGRHLAVDFTKYFGSSEKKHPMSIGGLLNEK</sequence>
<organism evidence="12 13">
    <name type="scientific">Clavispora lusitaniae</name>
    <name type="common">Candida lusitaniae</name>
    <dbReference type="NCBI Taxonomy" id="36911"/>
    <lineage>
        <taxon>Eukaryota</taxon>
        <taxon>Fungi</taxon>
        <taxon>Dikarya</taxon>
        <taxon>Ascomycota</taxon>
        <taxon>Saccharomycotina</taxon>
        <taxon>Pichiomycetes</taxon>
        <taxon>Metschnikowiaceae</taxon>
        <taxon>Clavispora</taxon>
    </lineage>
</organism>
<dbReference type="InterPro" id="IPR000679">
    <property type="entry name" value="Znf_GATA"/>
</dbReference>
<comment type="caution">
    <text evidence="12">The sequence shown here is derived from an EMBL/GenBank/DDBJ whole genome shotgun (WGS) entry which is preliminary data.</text>
</comment>
<dbReference type="Proteomes" id="UP000195602">
    <property type="component" value="Unassembled WGS sequence"/>
</dbReference>
<dbReference type="FunFam" id="3.30.50.10:FF:000039">
    <property type="entry name" value="Siderophore transcription factor SreA"/>
    <property type="match status" value="1"/>
</dbReference>
<dbReference type="GO" id="GO:0000122">
    <property type="term" value="P:negative regulation of transcription by RNA polymerase II"/>
    <property type="evidence" value="ECO:0007669"/>
    <property type="project" value="TreeGrafter"/>
</dbReference>
<evidence type="ECO:0000256" key="2">
    <source>
        <dbReference type="ARBA" id="ARBA00022723"/>
    </source>
</evidence>
<feature type="compositionally biased region" description="Basic and acidic residues" evidence="10">
    <location>
        <begin position="81"/>
        <end position="95"/>
    </location>
</feature>
<dbReference type="InterPro" id="IPR013088">
    <property type="entry name" value="Znf_NHR/GATA"/>
</dbReference>
<feature type="compositionally biased region" description="Polar residues" evidence="10">
    <location>
        <begin position="66"/>
        <end position="80"/>
    </location>
</feature>
<dbReference type="Pfam" id="PF00320">
    <property type="entry name" value="GATA"/>
    <property type="match status" value="2"/>
</dbReference>
<feature type="domain" description="GATA-type" evidence="11">
    <location>
        <begin position="235"/>
        <end position="288"/>
    </location>
</feature>
<evidence type="ECO:0000256" key="4">
    <source>
        <dbReference type="ARBA" id="ARBA00022771"/>
    </source>
</evidence>
<dbReference type="PANTHER" id="PTHR10071">
    <property type="entry name" value="TRANSCRIPTION FACTOR GATA FAMILY MEMBER"/>
    <property type="match status" value="1"/>
</dbReference>
<dbReference type="PROSITE" id="PS50114">
    <property type="entry name" value="GATA_ZN_FINGER_2"/>
    <property type="match status" value="2"/>
</dbReference>
<keyword evidence="2" id="KW-0479">Metal-binding</keyword>
<dbReference type="SMART" id="SM00401">
    <property type="entry name" value="ZnF_GATA"/>
    <property type="match status" value="2"/>
</dbReference>
<dbReference type="GO" id="GO:0000981">
    <property type="term" value="F:DNA-binding transcription factor activity, RNA polymerase II-specific"/>
    <property type="evidence" value="ECO:0007669"/>
    <property type="project" value="TreeGrafter"/>
</dbReference>
<keyword evidence="3" id="KW-0677">Repeat</keyword>
<dbReference type="AlphaFoldDB" id="A0AA91Q4E2"/>
<keyword evidence="4 9" id="KW-0863">Zinc-finger</keyword>
<feature type="compositionally biased region" description="Basic and acidic residues" evidence="10">
    <location>
        <begin position="28"/>
        <end position="37"/>
    </location>
</feature>
<evidence type="ECO:0000313" key="12">
    <source>
        <dbReference type="EMBL" id="OVF10867.1"/>
    </source>
</evidence>
<feature type="compositionally biased region" description="Basic and acidic residues" evidence="10">
    <location>
        <begin position="46"/>
        <end position="65"/>
    </location>
</feature>
<dbReference type="InterPro" id="IPR039355">
    <property type="entry name" value="Transcription_factor_GATA"/>
</dbReference>
<feature type="region of interest" description="Disordered" evidence="10">
    <location>
        <begin position="279"/>
        <end position="347"/>
    </location>
</feature>
<dbReference type="KEGG" id="clus:A9F13_01g02992"/>
<keyword evidence="7" id="KW-0804">Transcription</keyword>
<dbReference type="EMBL" id="LYUB02000001">
    <property type="protein sequence ID" value="OVF10867.1"/>
    <property type="molecule type" value="Genomic_DNA"/>
</dbReference>
<dbReference type="GO" id="GO:0008270">
    <property type="term" value="F:zinc ion binding"/>
    <property type="evidence" value="ECO:0007669"/>
    <property type="project" value="UniProtKB-KW"/>
</dbReference>
<name>A0AA91Q4E2_CLALS</name>
<feature type="compositionally biased region" description="Polar residues" evidence="10">
    <location>
        <begin position="1"/>
        <end position="24"/>
    </location>
</feature>
<evidence type="ECO:0000256" key="3">
    <source>
        <dbReference type="ARBA" id="ARBA00022737"/>
    </source>
</evidence>
<evidence type="ECO:0000313" key="13">
    <source>
        <dbReference type="Proteomes" id="UP000195602"/>
    </source>
</evidence>
<feature type="region of interest" description="Disordered" evidence="10">
    <location>
        <begin position="1"/>
        <end position="137"/>
    </location>
</feature>
<keyword evidence="5" id="KW-0862">Zinc</keyword>